<keyword evidence="2" id="KW-1185">Reference proteome</keyword>
<name>A0ABR9J2N1_RHIVS</name>
<gene>
    <name evidence="1" type="ORF">H4W29_006937</name>
</gene>
<dbReference type="RefSeq" id="WP_192733239.1">
    <property type="nucleotide sequence ID" value="NZ_BAAAVL010000003.1"/>
</dbReference>
<evidence type="ECO:0000313" key="2">
    <source>
        <dbReference type="Proteomes" id="UP000620262"/>
    </source>
</evidence>
<dbReference type="EMBL" id="JADBEC010000003">
    <property type="protein sequence ID" value="MBE1509690.1"/>
    <property type="molecule type" value="Genomic_DNA"/>
</dbReference>
<protein>
    <submittedName>
        <fullName evidence="1">Uncharacterized protein</fullName>
    </submittedName>
</protein>
<dbReference type="Proteomes" id="UP000620262">
    <property type="component" value="Unassembled WGS sequence"/>
</dbReference>
<organism evidence="1 2">
    <name type="scientific">Rhizobium viscosum</name>
    <name type="common">Arthrobacter viscosus</name>
    <dbReference type="NCBI Taxonomy" id="1673"/>
    <lineage>
        <taxon>Bacteria</taxon>
        <taxon>Pseudomonadati</taxon>
        <taxon>Pseudomonadota</taxon>
        <taxon>Alphaproteobacteria</taxon>
        <taxon>Hyphomicrobiales</taxon>
        <taxon>Rhizobiaceae</taxon>
        <taxon>Rhizobium/Agrobacterium group</taxon>
        <taxon>Rhizobium</taxon>
    </lineage>
</organism>
<sequence length="54" mass="6164">MKLRLLSIDRQLATASGTWKSYLEEARLSVIEAMLALEEEGEGYLLLMRKDCSM</sequence>
<accession>A0ABR9J2N1</accession>
<reference evidence="1 2" key="1">
    <citation type="submission" date="2020-10" db="EMBL/GenBank/DDBJ databases">
        <title>Sequencing the genomes of 1000 actinobacteria strains.</title>
        <authorList>
            <person name="Klenk H.-P."/>
        </authorList>
    </citation>
    <scope>NUCLEOTIDE SEQUENCE [LARGE SCALE GENOMIC DNA]</scope>
    <source>
        <strain evidence="1 2">DSM 7307</strain>
    </source>
</reference>
<evidence type="ECO:0000313" key="1">
    <source>
        <dbReference type="EMBL" id="MBE1509690.1"/>
    </source>
</evidence>
<comment type="caution">
    <text evidence="1">The sequence shown here is derived from an EMBL/GenBank/DDBJ whole genome shotgun (WGS) entry which is preliminary data.</text>
</comment>
<proteinExistence type="predicted"/>